<dbReference type="Gene3D" id="3.40.50.720">
    <property type="entry name" value="NAD(P)-binding Rossmann-like Domain"/>
    <property type="match status" value="2"/>
</dbReference>
<dbReference type="InterPro" id="IPR006140">
    <property type="entry name" value="D-isomer_DH_NAD-bd"/>
</dbReference>
<dbReference type="SUPFAM" id="SSF52283">
    <property type="entry name" value="Formate/glycerate dehydrogenase catalytic domain-like"/>
    <property type="match status" value="1"/>
</dbReference>
<reference evidence="4 5" key="1">
    <citation type="submission" date="2020-03" db="EMBL/GenBank/DDBJ databases">
        <title>Genomic Encyclopedia of Type Strains, Phase IV (KMG-IV): sequencing the most valuable type-strain genomes for metagenomic binning, comparative biology and taxonomic classification.</title>
        <authorList>
            <person name="Goeker M."/>
        </authorList>
    </citation>
    <scope>NUCLEOTIDE SEQUENCE [LARGE SCALE GENOMIC DNA]</scope>
    <source>
        <strain evidence="4 5">DSM 103870</strain>
    </source>
</reference>
<dbReference type="CDD" id="cd05300">
    <property type="entry name" value="2-Hacid_dh_1"/>
    <property type="match status" value="1"/>
</dbReference>
<dbReference type="EMBL" id="JAASQI010000006">
    <property type="protein sequence ID" value="NIJ58785.1"/>
    <property type="molecule type" value="Genomic_DNA"/>
</dbReference>
<dbReference type="PANTHER" id="PTHR43333">
    <property type="entry name" value="2-HACID_DH_C DOMAIN-CONTAINING PROTEIN"/>
    <property type="match status" value="1"/>
</dbReference>
<feature type="domain" description="D-isomer specific 2-hydroxyacid dehydrogenase NAD-binding" evidence="3">
    <location>
        <begin position="119"/>
        <end position="290"/>
    </location>
</feature>
<dbReference type="SUPFAM" id="SSF51735">
    <property type="entry name" value="NAD(P)-binding Rossmann-fold domains"/>
    <property type="match status" value="1"/>
</dbReference>
<comment type="caution">
    <text evidence="4">The sequence shown here is derived from an EMBL/GenBank/DDBJ whole genome shotgun (WGS) entry which is preliminary data.</text>
</comment>
<keyword evidence="1" id="KW-0560">Oxidoreductase</keyword>
<evidence type="ECO:0000313" key="4">
    <source>
        <dbReference type="EMBL" id="NIJ58785.1"/>
    </source>
</evidence>
<keyword evidence="5" id="KW-1185">Reference proteome</keyword>
<name>A0ABX0V3H5_9HYPH</name>
<dbReference type="Proteomes" id="UP001429580">
    <property type="component" value="Unassembled WGS sequence"/>
</dbReference>
<keyword evidence="2" id="KW-0520">NAD</keyword>
<evidence type="ECO:0000313" key="5">
    <source>
        <dbReference type="Proteomes" id="UP001429580"/>
    </source>
</evidence>
<organism evidence="4 5">
    <name type="scientific">Pseudochelatococcus lubricantis</name>
    <dbReference type="NCBI Taxonomy" id="1538102"/>
    <lineage>
        <taxon>Bacteria</taxon>
        <taxon>Pseudomonadati</taxon>
        <taxon>Pseudomonadota</taxon>
        <taxon>Alphaproteobacteria</taxon>
        <taxon>Hyphomicrobiales</taxon>
        <taxon>Chelatococcaceae</taxon>
        <taxon>Pseudochelatococcus</taxon>
    </lineage>
</organism>
<sequence>MADETLRIYVENSRERDPAYRITEEAVRRALSPVALPAIIDVRYGDERDERAIRAAHVFVAGRLDMGMLSAWGERLRIVHCTSAGVESYMPLDWLPPGAVLTNSSGVHAAKAGEFGLLAVLMLHQGIPAYATLQRQHRWQRSLSSTIAGRKVLLYGVGALGGAVAERLRPLGLDIVGVRRSGEPHPAVGRTIRPDRLADELADTDFLILACPLTPETKGAIGRAELAALKPGASVVNMARAAVMDYDALAGLLVERHLSGAILDVFDREPLPETSPLWDVPNLFITPHVSADDPHGYVDRCLAILAENLARQADGLPLRNVVDGRHGY</sequence>
<dbReference type="Pfam" id="PF02826">
    <property type="entry name" value="2-Hacid_dh_C"/>
    <property type="match status" value="1"/>
</dbReference>
<protein>
    <submittedName>
        <fullName evidence="4">Phosphoglycerate dehydrogenase-like enzyme</fullName>
    </submittedName>
</protein>
<evidence type="ECO:0000259" key="3">
    <source>
        <dbReference type="Pfam" id="PF02826"/>
    </source>
</evidence>
<gene>
    <name evidence="4" type="ORF">FHS82_002640</name>
</gene>
<dbReference type="PANTHER" id="PTHR43333:SF1">
    <property type="entry name" value="D-ISOMER SPECIFIC 2-HYDROXYACID DEHYDROGENASE NAD-BINDING DOMAIN-CONTAINING PROTEIN"/>
    <property type="match status" value="1"/>
</dbReference>
<dbReference type="InterPro" id="IPR036291">
    <property type="entry name" value="NAD(P)-bd_dom_sf"/>
</dbReference>
<proteinExistence type="predicted"/>
<evidence type="ECO:0000256" key="2">
    <source>
        <dbReference type="ARBA" id="ARBA00023027"/>
    </source>
</evidence>
<dbReference type="RefSeq" id="WP_166953540.1">
    <property type="nucleotide sequence ID" value="NZ_JAASQI010000006.1"/>
</dbReference>
<evidence type="ECO:0000256" key="1">
    <source>
        <dbReference type="ARBA" id="ARBA00023002"/>
    </source>
</evidence>
<accession>A0ABX0V3H5</accession>